<evidence type="ECO:0000256" key="10">
    <source>
        <dbReference type="ARBA" id="ARBA00032441"/>
    </source>
</evidence>
<organism evidence="11 12">
    <name type="scientific">Pseudocalidococcus azoricus BACA0444</name>
    <dbReference type="NCBI Taxonomy" id="2918990"/>
    <lineage>
        <taxon>Bacteria</taxon>
        <taxon>Bacillati</taxon>
        <taxon>Cyanobacteriota</taxon>
        <taxon>Cyanophyceae</taxon>
        <taxon>Acaryochloridales</taxon>
        <taxon>Thermosynechococcaceae</taxon>
        <taxon>Pseudocalidococcus</taxon>
        <taxon>Pseudocalidococcus azoricus</taxon>
    </lineage>
</organism>
<evidence type="ECO:0000313" key="12">
    <source>
        <dbReference type="Proteomes" id="UP001268256"/>
    </source>
</evidence>
<dbReference type="Pfam" id="PF02367">
    <property type="entry name" value="TsaE"/>
    <property type="match status" value="1"/>
</dbReference>
<evidence type="ECO:0000256" key="4">
    <source>
        <dbReference type="ARBA" id="ARBA00022490"/>
    </source>
</evidence>
<proteinExistence type="inferred from homology"/>
<evidence type="ECO:0000256" key="7">
    <source>
        <dbReference type="ARBA" id="ARBA00022741"/>
    </source>
</evidence>
<evidence type="ECO:0000256" key="8">
    <source>
        <dbReference type="ARBA" id="ARBA00022840"/>
    </source>
</evidence>
<dbReference type="Gene3D" id="3.40.50.300">
    <property type="entry name" value="P-loop containing nucleotide triphosphate hydrolases"/>
    <property type="match status" value="1"/>
</dbReference>
<evidence type="ECO:0000256" key="1">
    <source>
        <dbReference type="ARBA" id="ARBA00004496"/>
    </source>
</evidence>
<dbReference type="RefSeq" id="WP_322878366.1">
    <property type="nucleotide sequence ID" value="NZ_JAVMIP010000009.1"/>
</dbReference>
<sequence length="154" mass="16783">MALPDLALSLTPIPLTQAELQALAQSWGENLPAGTTILLNGDLGSGKTTFVQGLGLGLGISDPIVSPTFTLIQEYFEGRLPLYHFDLYRLSEPEILALHPEVYWQGADVPLGLVAIEWPKTLRQLFPIPGPVIELQLTTLDEGQRALAWQVITA</sequence>
<dbReference type="SUPFAM" id="SSF52540">
    <property type="entry name" value="P-loop containing nucleoside triphosphate hydrolases"/>
    <property type="match status" value="1"/>
</dbReference>
<keyword evidence="4" id="KW-0963">Cytoplasm</keyword>
<accession>A0AAE4FT84</accession>
<dbReference type="GO" id="GO:0005524">
    <property type="term" value="F:ATP binding"/>
    <property type="evidence" value="ECO:0007669"/>
    <property type="project" value="UniProtKB-KW"/>
</dbReference>
<dbReference type="GO" id="GO:0046872">
    <property type="term" value="F:metal ion binding"/>
    <property type="evidence" value="ECO:0007669"/>
    <property type="project" value="UniProtKB-KW"/>
</dbReference>
<dbReference type="InterPro" id="IPR027417">
    <property type="entry name" value="P-loop_NTPase"/>
</dbReference>
<dbReference type="PANTHER" id="PTHR33540:SF2">
    <property type="entry name" value="TRNA THREONYLCARBAMOYLADENOSINE BIOSYNTHESIS PROTEIN TSAE"/>
    <property type="match status" value="1"/>
</dbReference>
<dbReference type="GO" id="GO:0002949">
    <property type="term" value="P:tRNA threonylcarbamoyladenosine modification"/>
    <property type="evidence" value="ECO:0007669"/>
    <property type="project" value="InterPro"/>
</dbReference>
<evidence type="ECO:0000256" key="6">
    <source>
        <dbReference type="ARBA" id="ARBA00022723"/>
    </source>
</evidence>
<evidence type="ECO:0000256" key="3">
    <source>
        <dbReference type="ARBA" id="ARBA00019010"/>
    </source>
</evidence>
<evidence type="ECO:0000256" key="5">
    <source>
        <dbReference type="ARBA" id="ARBA00022694"/>
    </source>
</evidence>
<name>A0AAE4FT84_9CYAN</name>
<evidence type="ECO:0000256" key="2">
    <source>
        <dbReference type="ARBA" id="ARBA00007599"/>
    </source>
</evidence>
<dbReference type="NCBIfam" id="TIGR00150">
    <property type="entry name" value="T6A_YjeE"/>
    <property type="match status" value="1"/>
</dbReference>
<dbReference type="InterPro" id="IPR003442">
    <property type="entry name" value="T6A_TsaE"/>
</dbReference>
<evidence type="ECO:0000313" key="11">
    <source>
        <dbReference type="EMBL" id="MDS3861112.1"/>
    </source>
</evidence>
<comment type="similarity">
    <text evidence="2">Belongs to the TsaE family.</text>
</comment>
<gene>
    <name evidence="11" type="primary">tsaE</name>
    <name evidence="11" type="ORF">RIF25_09870</name>
</gene>
<comment type="caution">
    <text evidence="11">The sequence shown here is derived from an EMBL/GenBank/DDBJ whole genome shotgun (WGS) entry which is preliminary data.</text>
</comment>
<dbReference type="Proteomes" id="UP001268256">
    <property type="component" value="Unassembled WGS sequence"/>
</dbReference>
<comment type="subcellular location">
    <subcellularLocation>
        <location evidence="1">Cytoplasm</location>
    </subcellularLocation>
</comment>
<dbReference type="AlphaFoldDB" id="A0AAE4FT84"/>
<dbReference type="GO" id="GO:0005737">
    <property type="term" value="C:cytoplasm"/>
    <property type="evidence" value="ECO:0007669"/>
    <property type="project" value="UniProtKB-SubCell"/>
</dbReference>
<keyword evidence="6" id="KW-0479">Metal-binding</keyword>
<keyword evidence="8" id="KW-0067">ATP-binding</keyword>
<reference evidence="12" key="1">
    <citation type="submission" date="2023-07" db="EMBL/GenBank/DDBJ databases">
        <authorList>
            <person name="Luz R."/>
            <person name="Cordeiro R."/>
            <person name="Fonseca A."/>
            <person name="Goncalves V."/>
        </authorList>
    </citation>
    <scope>NUCLEOTIDE SEQUENCE [LARGE SCALE GENOMIC DNA]</scope>
    <source>
        <strain evidence="12">BACA0444</strain>
    </source>
</reference>
<keyword evidence="12" id="KW-1185">Reference proteome</keyword>
<protein>
    <recommendedName>
        <fullName evidence="3">tRNA threonylcarbamoyladenosine biosynthesis protein TsaE</fullName>
    </recommendedName>
    <alternativeName>
        <fullName evidence="10">t(6)A37 threonylcarbamoyladenosine biosynthesis protein TsaE</fullName>
    </alternativeName>
</protein>
<keyword evidence="9" id="KW-0460">Magnesium</keyword>
<keyword evidence="5" id="KW-0819">tRNA processing</keyword>
<dbReference type="PANTHER" id="PTHR33540">
    <property type="entry name" value="TRNA THREONYLCARBAMOYLADENOSINE BIOSYNTHESIS PROTEIN TSAE"/>
    <property type="match status" value="1"/>
</dbReference>
<evidence type="ECO:0000256" key="9">
    <source>
        <dbReference type="ARBA" id="ARBA00022842"/>
    </source>
</evidence>
<dbReference type="EMBL" id="JAVMIP010000009">
    <property type="protein sequence ID" value="MDS3861112.1"/>
    <property type="molecule type" value="Genomic_DNA"/>
</dbReference>
<keyword evidence="7" id="KW-0547">Nucleotide-binding</keyword>